<comment type="caution">
    <text evidence="2">The sequence shown here is derived from an EMBL/GenBank/DDBJ whole genome shotgun (WGS) entry which is preliminary data.</text>
</comment>
<feature type="region of interest" description="Disordered" evidence="1">
    <location>
        <begin position="164"/>
        <end position="193"/>
    </location>
</feature>
<protein>
    <submittedName>
        <fullName evidence="2">Uncharacterized protein</fullName>
    </submittedName>
</protein>
<dbReference type="AlphaFoldDB" id="A0A835D5A1"/>
<dbReference type="Proteomes" id="UP000655225">
    <property type="component" value="Unassembled WGS sequence"/>
</dbReference>
<accession>A0A835D5A1</accession>
<evidence type="ECO:0000313" key="3">
    <source>
        <dbReference type="Proteomes" id="UP000655225"/>
    </source>
</evidence>
<reference evidence="2 3" key="1">
    <citation type="submission" date="2020-04" db="EMBL/GenBank/DDBJ databases">
        <title>Plant Genome Project.</title>
        <authorList>
            <person name="Zhang R.-G."/>
        </authorList>
    </citation>
    <scope>NUCLEOTIDE SEQUENCE [LARGE SCALE GENOMIC DNA]</scope>
    <source>
        <strain evidence="2">YNK0</strain>
        <tissue evidence="2">Leaf</tissue>
    </source>
</reference>
<evidence type="ECO:0000313" key="2">
    <source>
        <dbReference type="EMBL" id="KAF8391188.1"/>
    </source>
</evidence>
<proteinExistence type="predicted"/>
<feature type="compositionally biased region" description="Basic and acidic residues" evidence="1">
    <location>
        <begin position="164"/>
        <end position="178"/>
    </location>
</feature>
<keyword evidence="3" id="KW-1185">Reference proteome</keyword>
<gene>
    <name evidence="2" type="ORF">HHK36_023490</name>
</gene>
<organism evidence="2 3">
    <name type="scientific">Tetracentron sinense</name>
    <name type="common">Spur-leaf</name>
    <dbReference type="NCBI Taxonomy" id="13715"/>
    <lineage>
        <taxon>Eukaryota</taxon>
        <taxon>Viridiplantae</taxon>
        <taxon>Streptophyta</taxon>
        <taxon>Embryophyta</taxon>
        <taxon>Tracheophyta</taxon>
        <taxon>Spermatophyta</taxon>
        <taxon>Magnoliopsida</taxon>
        <taxon>Trochodendrales</taxon>
        <taxon>Trochodendraceae</taxon>
        <taxon>Tetracentron</taxon>
    </lineage>
</organism>
<name>A0A835D5A1_TETSI</name>
<sequence>MVLVRALRSHHFYRFCRHQNASLFMKKPLNTSSITHPSFPDTQKCNSRSNSFLVSSTFPRTFSASAQVEERIEIESTGSDEDKSSKKSGYVVKKTKCMKRFEKNLREKKGKKPLDVMFKEAVGLCEKLEESETSEDEFEEGEFGLDSSLKESKELKKKLRKLEREVRNLKGNEKETGNQKKNPKKFKAPEVQSQRKSLYALFTNKSDYDKKSAASKQEGGNSISESESLKQD</sequence>
<dbReference type="EMBL" id="JABCRI010000017">
    <property type="protein sequence ID" value="KAF8391188.1"/>
    <property type="molecule type" value="Genomic_DNA"/>
</dbReference>
<evidence type="ECO:0000256" key="1">
    <source>
        <dbReference type="SAM" id="MobiDB-lite"/>
    </source>
</evidence>
<feature type="region of interest" description="Disordered" evidence="1">
    <location>
        <begin position="209"/>
        <end position="232"/>
    </location>
</feature>